<gene>
    <name evidence="1" type="ORF">SAY87_021027</name>
</gene>
<dbReference type="EMBL" id="JAXIOK010000016">
    <property type="protein sequence ID" value="KAK4752229.1"/>
    <property type="molecule type" value="Genomic_DNA"/>
</dbReference>
<accession>A0AAN7JRH6</accession>
<dbReference type="Proteomes" id="UP001345219">
    <property type="component" value="Chromosome 16"/>
</dbReference>
<comment type="caution">
    <text evidence="1">The sequence shown here is derived from an EMBL/GenBank/DDBJ whole genome shotgun (WGS) entry which is preliminary data.</text>
</comment>
<dbReference type="AlphaFoldDB" id="A0AAN7JRH6"/>
<name>A0AAN7JRH6_9MYRT</name>
<dbReference type="PANTHER" id="PTHR47124:SF1">
    <property type="entry name" value="F-BOX PROTEIN SKIP8"/>
    <property type="match status" value="1"/>
</dbReference>
<evidence type="ECO:0008006" key="3">
    <source>
        <dbReference type="Google" id="ProtNLM"/>
    </source>
</evidence>
<dbReference type="InterPro" id="IPR044260">
    <property type="entry name" value="SKIP8-like"/>
</dbReference>
<dbReference type="InterPro" id="IPR036047">
    <property type="entry name" value="F-box-like_dom_sf"/>
</dbReference>
<reference evidence="1 2" key="1">
    <citation type="journal article" date="2023" name="Hortic Res">
        <title>Pangenome of water caltrop reveals structural variations and asymmetric subgenome divergence after allopolyploidization.</title>
        <authorList>
            <person name="Zhang X."/>
            <person name="Chen Y."/>
            <person name="Wang L."/>
            <person name="Yuan Y."/>
            <person name="Fang M."/>
            <person name="Shi L."/>
            <person name="Lu R."/>
            <person name="Comes H.P."/>
            <person name="Ma Y."/>
            <person name="Chen Y."/>
            <person name="Huang G."/>
            <person name="Zhou Y."/>
            <person name="Zheng Z."/>
            <person name="Qiu Y."/>
        </authorList>
    </citation>
    <scope>NUCLEOTIDE SEQUENCE [LARGE SCALE GENOMIC DNA]</scope>
    <source>
        <tissue evidence="1">Roots</tissue>
    </source>
</reference>
<dbReference type="SUPFAM" id="SSF81383">
    <property type="entry name" value="F-box domain"/>
    <property type="match status" value="1"/>
</dbReference>
<dbReference type="PANTHER" id="PTHR47124">
    <property type="entry name" value="F-BOX PROTEIN SKIP8"/>
    <property type="match status" value="1"/>
</dbReference>
<dbReference type="Gene3D" id="1.20.1280.50">
    <property type="match status" value="1"/>
</dbReference>
<protein>
    <recommendedName>
        <fullName evidence="3">F-box domain-containing protein</fullName>
    </recommendedName>
</protein>
<evidence type="ECO:0000313" key="2">
    <source>
        <dbReference type="Proteomes" id="UP001345219"/>
    </source>
</evidence>
<proteinExistence type="predicted"/>
<organism evidence="1 2">
    <name type="scientific">Trapa incisa</name>
    <dbReference type="NCBI Taxonomy" id="236973"/>
    <lineage>
        <taxon>Eukaryota</taxon>
        <taxon>Viridiplantae</taxon>
        <taxon>Streptophyta</taxon>
        <taxon>Embryophyta</taxon>
        <taxon>Tracheophyta</taxon>
        <taxon>Spermatophyta</taxon>
        <taxon>Magnoliopsida</taxon>
        <taxon>eudicotyledons</taxon>
        <taxon>Gunneridae</taxon>
        <taxon>Pentapetalae</taxon>
        <taxon>rosids</taxon>
        <taxon>malvids</taxon>
        <taxon>Myrtales</taxon>
        <taxon>Lythraceae</taxon>
        <taxon>Trapa</taxon>
    </lineage>
</organism>
<sequence>MMEQPVPEFRTHPLCYLDYTSLCRLSMTNSLMRKAANDDNAWNALYHKVSPITSSEIEGMIY</sequence>
<evidence type="ECO:0000313" key="1">
    <source>
        <dbReference type="EMBL" id="KAK4752229.1"/>
    </source>
</evidence>
<keyword evidence="2" id="KW-1185">Reference proteome</keyword>